<feature type="domain" description="TonB-dependent receptor-like beta-barrel" evidence="12">
    <location>
        <begin position="269"/>
        <end position="681"/>
    </location>
</feature>
<feature type="domain" description="TonB-dependent receptor plug" evidence="13">
    <location>
        <begin position="43"/>
        <end position="150"/>
    </location>
</feature>
<dbReference type="InterPro" id="IPR000531">
    <property type="entry name" value="Beta-barrel_TonB"/>
</dbReference>
<reference evidence="14 15" key="2">
    <citation type="journal article" date="2010" name="Stand. Genomic Sci.">
        <title>Complete genome sequence of Sulfurospirillum deleyianum type strain (5175).</title>
        <authorList>
            <person name="Sikorski J."/>
            <person name="Lapidus A."/>
            <person name="Copeland A."/>
            <person name="Glavina Del Rio T."/>
            <person name="Nolan M."/>
            <person name="Lucas S."/>
            <person name="Chen F."/>
            <person name="Tice H."/>
            <person name="Cheng J.F."/>
            <person name="Saunders E."/>
            <person name="Bruce D."/>
            <person name="Goodwin L."/>
            <person name="Pitluck S."/>
            <person name="Ovchinnikova G."/>
            <person name="Pati A."/>
            <person name="Ivanova N."/>
            <person name="Mavromatis K."/>
            <person name="Chen A."/>
            <person name="Palaniappan K."/>
            <person name="Chain P."/>
            <person name="Land M."/>
            <person name="Hauser L."/>
            <person name="Chang Y.J."/>
            <person name="Jeffries C.D."/>
            <person name="Brettin T."/>
            <person name="Detter J.C."/>
            <person name="Han C."/>
            <person name="Rohde M."/>
            <person name="Lang E."/>
            <person name="Spring S."/>
            <person name="Goker M."/>
            <person name="Bristow J."/>
            <person name="Eisen J.A."/>
            <person name="Markowitz V."/>
            <person name="Hugenholtz P."/>
            <person name="Kyrpides N.C."/>
            <person name="Klenk H.P."/>
        </authorList>
    </citation>
    <scope>NUCLEOTIDE SEQUENCE [LARGE SCALE GENOMIC DNA]</scope>
    <source>
        <strain evidence="15">ATCC 51133 / DSM 6946 / 5175</strain>
    </source>
</reference>
<evidence type="ECO:0000256" key="9">
    <source>
        <dbReference type="ARBA" id="ARBA00023237"/>
    </source>
</evidence>
<dbReference type="AlphaFoldDB" id="D1B3A5"/>
<keyword evidence="3 10" id="KW-1134">Transmembrane beta strand</keyword>
<dbReference type="InterPro" id="IPR036942">
    <property type="entry name" value="Beta-barrel_TonB_sf"/>
</dbReference>
<evidence type="ECO:0000256" key="1">
    <source>
        <dbReference type="ARBA" id="ARBA00004571"/>
    </source>
</evidence>
<comment type="similarity">
    <text evidence="10 11">Belongs to the TonB-dependent receptor family.</text>
</comment>
<gene>
    <name evidence="14" type="ordered locus">Sdel_1559</name>
</gene>
<evidence type="ECO:0000313" key="14">
    <source>
        <dbReference type="EMBL" id="ACZ12575.1"/>
    </source>
</evidence>
<dbReference type="SUPFAM" id="SSF56935">
    <property type="entry name" value="Porins"/>
    <property type="match status" value="1"/>
</dbReference>
<evidence type="ECO:0000259" key="12">
    <source>
        <dbReference type="Pfam" id="PF00593"/>
    </source>
</evidence>
<keyword evidence="5" id="KW-0732">Signal</keyword>
<dbReference type="KEGG" id="sdl:Sdel_1559"/>
<dbReference type="Gene3D" id="2.40.170.20">
    <property type="entry name" value="TonB-dependent receptor, beta-barrel domain"/>
    <property type="match status" value="1"/>
</dbReference>
<sequence>MNYKGLWLSLAAASVLMTSETTLLEEITTISTATKSEKNIDGVSASVVVIDEEDIARLGAESLKDIITKTPGLSVQYGTFPSASSASKGSLVLRGMGAKGTLLLVDGRRLSGEVANPYDLERIPASQIERIEIVKGPMSTLYGADATGGVVNIITKKPKNEPHVDVGVRYGANGHGEDENKNANIAIRGKYEKLGYSFYANETHTTPYTQKENGDVYAKAGVNTLVKPSAHPNPNISTKLPNSYENVDVSYRDESEVSTQGGRLTYDISDNIVAGIEFNHFTEERDGTYLSYFHPTAYTIPAFNVPVNSEDENERLDIGADVKIKASDTLTLMLRAYNSSYEKRSTITAKYWADMGYTSEAASAQNGMDANVDTTTYEASANYLIHDDHLLTFGIERRFEEREGSVFTLANTMSTKKVDYTAGYLQDEWQATEDLSITLGGRFDEISNADSKATFKIGAVNRFDEALHVRANFAQGYRTPDIRELYIYKNTATGVQRGAEVIDASVGKTSAYDLKPEFTNSYELGASGKVGVGKYDFTLFYNDIEDMISEVNTGNYYTFINVPKAKTYGMEASWAQPLLSHLDVSLFWSELRTKNKESGKDLEFTPERMLGAKLDYALSKALSSYVGVNYVGEQYYLKTLNRGTPSQILVDATADGYVSVNWGVNYALNKTVTLYGGINNLTNEGVDDVLGSSSGRYFFVGAKAHL</sequence>
<dbReference type="Proteomes" id="UP000002222">
    <property type="component" value="Chromosome"/>
</dbReference>
<keyword evidence="6 11" id="KW-0798">TonB box</keyword>
<reference evidence="15" key="1">
    <citation type="submission" date="2009-11" db="EMBL/GenBank/DDBJ databases">
        <title>The complete genome of Sulfurospirillum deleyianum DSM 6946.</title>
        <authorList>
            <consortium name="US DOE Joint Genome Institute (JGI-PGF)"/>
            <person name="Lucas S."/>
            <person name="Copeland A."/>
            <person name="Lapidus A."/>
            <person name="Glavina del Rio T."/>
            <person name="Dalin E."/>
            <person name="Tice H."/>
            <person name="Bruce D."/>
            <person name="Goodwin L."/>
            <person name="Pitluck S."/>
            <person name="Kyrpides N."/>
            <person name="Mavromatis K."/>
            <person name="Ivanova N."/>
            <person name="Ovchinnikova G."/>
            <person name="Munk A.C."/>
            <person name="Lu M."/>
            <person name="Brettin T."/>
            <person name="Detter J.C."/>
            <person name="Han C."/>
            <person name="Tapia R."/>
            <person name="Larimer F."/>
            <person name="Land M."/>
            <person name="Hauser L."/>
            <person name="Markowitz V."/>
            <person name="Cheng J.F."/>
            <person name="Hugenholtz P."/>
            <person name="Woyke T."/>
            <person name="Wu D."/>
            <person name="Aumann P."/>
            <person name="Schneider S."/>
            <person name="Lang E."/>
            <person name="Spring S."/>
            <person name="Klenk H.P."/>
            <person name="Eisen J.A."/>
        </authorList>
    </citation>
    <scope>NUCLEOTIDE SEQUENCE [LARGE SCALE GENOMIC DNA]</scope>
    <source>
        <strain evidence="15">ATCC 51133 / DSM 6946 / 5175</strain>
    </source>
</reference>
<evidence type="ECO:0000256" key="11">
    <source>
        <dbReference type="RuleBase" id="RU003357"/>
    </source>
</evidence>
<evidence type="ECO:0000256" key="6">
    <source>
        <dbReference type="ARBA" id="ARBA00023077"/>
    </source>
</evidence>
<dbReference type="InterPro" id="IPR037066">
    <property type="entry name" value="Plug_dom_sf"/>
</dbReference>
<keyword evidence="15" id="KW-1185">Reference proteome</keyword>
<evidence type="ECO:0000256" key="8">
    <source>
        <dbReference type="ARBA" id="ARBA00023170"/>
    </source>
</evidence>
<keyword evidence="2 10" id="KW-0813">Transport</keyword>
<evidence type="ECO:0000313" key="15">
    <source>
        <dbReference type="Proteomes" id="UP000002222"/>
    </source>
</evidence>
<dbReference type="GO" id="GO:0009279">
    <property type="term" value="C:cell outer membrane"/>
    <property type="evidence" value="ECO:0007669"/>
    <property type="project" value="UniProtKB-SubCell"/>
</dbReference>
<dbReference type="Pfam" id="PF07715">
    <property type="entry name" value="Plug"/>
    <property type="match status" value="1"/>
</dbReference>
<keyword evidence="9 10" id="KW-0998">Cell outer membrane</keyword>
<organism evidence="14 15">
    <name type="scientific">Sulfurospirillum deleyianum (strain ATCC 51133 / DSM 6946 / 5175)</name>
    <dbReference type="NCBI Taxonomy" id="525898"/>
    <lineage>
        <taxon>Bacteria</taxon>
        <taxon>Pseudomonadati</taxon>
        <taxon>Campylobacterota</taxon>
        <taxon>Epsilonproteobacteria</taxon>
        <taxon>Campylobacterales</taxon>
        <taxon>Sulfurospirillaceae</taxon>
        <taxon>Sulfurospirillum</taxon>
    </lineage>
</organism>
<evidence type="ECO:0000256" key="10">
    <source>
        <dbReference type="PROSITE-ProRule" id="PRU01360"/>
    </source>
</evidence>
<dbReference type="RefSeq" id="WP_012857325.1">
    <property type="nucleotide sequence ID" value="NC_013512.1"/>
</dbReference>
<dbReference type="InterPro" id="IPR039426">
    <property type="entry name" value="TonB-dep_rcpt-like"/>
</dbReference>
<dbReference type="OrthoDB" id="9800913at2"/>
<keyword evidence="8 14" id="KW-0675">Receptor</keyword>
<dbReference type="InterPro" id="IPR012910">
    <property type="entry name" value="Plug_dom"/>
</dbReference>
<proteinExistence type="inferred from homology"/>
<dbReference type="GO" id="GO:0015344">
    <property type="term" value="F:siderophore uptake transmembrane transporter activity"/>
    <property type="evidence" value="ECO:0007669"/>
    <property type="project" value="TreeGrafter"/>
</dbReference>
<keyword evidence="4 10" id="KW-0812">Transmembrane</keyword>
<dbReference type="STRING" id="525898.Sdel_1559"/>
<dbReference type="Gene3D" id="2.170.130.10">
    <property type="entry name" value="TonB-dependent receptor, plug domain"/>
    <property type="match status" value="1"/>
</dbReference>
<protein>
    <submittedName>
        <fullName evidence="14">TonB-dependent receptor plug</fullName>
    </submittedName>
</protein>
<dbReference type="PANTHER" id="PTHR30069">
    <property type="entry name" value="TONB-DEPENDENT OUTER MEMBRANE RECEPTOR"/>
    <property type="match status" value="1"/>
</dbReference>
<evidence type="ECO:0000256" key="3">
    <source>
        <dbReference type="ARBA" id="ARBA00022452"/>
    </source>
</evidence>
<dbReference type="Pfam" id="PF00593">
    <property type="entry name" value="TonB_dep_Rec_b-barrel"/>
    <property type="match status" value="1"/>
</dbReference>
<evidence type="ECO:0000256" key="4">
    <source>
        <dbReference type="ARBA" id="ARBA00022692"/>
    </source>
</evidence>
<dbReference type="CDD" id="cd01347">
    <property type="entry name" value="ligand_gated_channel"/>
    <property type="match status" value="1"/>
</dbReference>
<accession>D1B3A5</accession>
<evidence type="ECO:0000256" key="5">
    <source>
        <dbReference type="ARBA" id="ARBA00022729"/>
    </source>
</evidence>
<dbReference type="PROSITE" id="PS52016">
    <property type="entry name" value="TONB_DEPENDENT_REC_3"/>
    <property type="match status" value="1"/>
</dbReference>
<evidence type="ECO:0000256" key="2">
    <source>
        <dbReference type="ARBA" id="ARBA00022448"/>
    </source>
</evidence>
<dbReference type="eggNOG" id="COG4771">
    <property type="taxonomic scope" value="Bacteria"/>
</dbReference>
<dbReference type="EMBL" id="CP001816">
    <property type="protein sequence ID" value="ACZ12575.1"/>
    <property type="molecule type" value="Genomic_DNA"/>
</dbReference>
<keyword evidence="7 10" id="KW-0472">Membrane</keyword>
<comment type="subcellular location">
    <subcellularLocation>
        <location evidence="1 10">Cell outer membrane</location>
        <topology evidence="1 10">Multi-pass membrane protein</topology>
    </subcellularLocation>
</comment>
<dbReference type="HOGENOM" id="CLU_008287_18_0_7"/>
<dbReference type="GO" id="GO:0044718">
    <property type="term" value="P:siderophore transmembrane transport"/>
    <property type="evidence" value="ECO:0007669"/>
    <property type="project" value="TreeGrafter"/>
</dbReference>
<dbReference type="PANTHER" id="PTHR30069:SF29">
    <property type="entry name" value="HEMOGLOBIN AND HEMOGLOBIN-HAPTOGLOBIN-BINDING PROTEIN 1-RELATED"/>
    <property type="match status" value="1"/>
</dbReference>
<evidence type="ECO:0000256" key="7">
    <source>
        <dbReference type="ARBA" id="ARBA00023136"/>
    </source>
</evidence>
<evidence type="ECO:0000259" key="13">
    <source>
        <dbReference type="Pfam" id="PF07715"/>
    </source>
</evidence>
<name>D1B3A5_SULD5</name>